<organism evidence="1">
    <name type="scientific">viral metagenome</name>
    <dbReference type="NCBI Taxonomy" id="1070528"/>
    <lineage>
        <taxon>unclassified sequences</taxon>
        <taxon>metagenomes</taxon>
        <taxon>organismal metagenomes</taxon>
    </lineage>
</organism>
<accession>A0A6C0CMB2</accession>
<dbReference type="AlphaFoldDB" id="A0A6C0CMB2"/>
<evidence type="ECO:0000313" key="1">
    <source>
        <dbReference type="EMBL" id="QHT05367.1"/>
    </source>
</evidence>
<sequence length="80" mass="8971">MLKYINIPVFLVSFALGVFAVYVTASDKKKIVVYPTPDNVSHIQYKDQAGNCFQFKESKTKCSKDSKKTPFQIATNVFSG</sequence>
<proteinExistence type="predicted"/>
<dbReference type="EMBL" id="MN739453">
    <property type="protein sequence ID" value="QHT05367.1"/>
    <property type="molecule type" value="Genomic_DNA"/>
</dbReference>
<name>A0A6C0CMB2_9ZZZZ</name>
<reference evidence="1" key="1">
    <citation type="journal article" date="2020" name="Nature">
        <title>Giant virus diversity and host interactions through global metagenomics.</title>
        <authorList>
            <person name="Schulz F."/>
            <person name="Roux S."/>
            <person name="Paez-Espino D."/>
            <person name="Jungbluth S."/>
            <person name="Walsh D.A."/>
            <person name="Denef V.J."/>
            <person name="McMahon K.D."/>
            <person name="Konstantinidis K.T."/>
            <person name="Eloe-Fadrosh E.A."/>
            <person name="Kyrpides N.C."/>
            <person name="Woyke T."/>
        </authorList>
    </citation>
    <scope>NUCLEOTIDE SEQUENCE</scope>
    <source>
        <strain evidence="1">GVMAG-M-3300021375-17</strain>
    </source>
</reference>
<protein>
    <submittedName>
        <fullName evidence="1">Uncharacterized protein</fullName>
    </submittedName>
</protein>